<comment type="cofactor">
    <cofactor evidence="1">
        <name>FAD</name>
        <dbReference type="ChEBI" id="CHEBI:57692"/>
    </cofactor>
</comment>
<dbReference type="Pfam" id="PF07992">
    <property type="entry name" value="Pyr_redox_2"/>
    <property type="match status" value="1"/>
</dbReference>
<dbReference type="PANTHER" id="PTHR43014">
    <property type="entry name" value="MERCURIC REDUCTASE"/>
    <property type="match status" value="1"/>
</dbReference>
<evidence type="ECO:0000256" key="1">
    <source>
        <dbReference type="ARBA" id="ARBA00001974"/>
    </source>
</evidence>
<evidence type="ECO:0000259" key="6">
    <source>
        <dbReference type="Pfam" id="PF07992"/>
    </source>
</evidence>
<evidence type="ECO:0000313" key="7">
    <source>
        <dbReference type="EMBL" id="MDV6374186.1"/>
    </source>
</evidence>
<dbReference type="SUPFAM" id="SSF51905">
    <property type="entry name" value="FAD/NAD(P)-binding domain"/>
    <property type="match status" value="1"/>
</dbReference>
<dbReference type="PRINTS" id="PR00411">
    <property type="entry name" value="PNDRDTASEI"/>
</dbReference>
<dbReference type="EMBL" id="JAPMIV010000007">
    <property type="protein sequence ID" value="MDV6374186.1"/>
    <property type="molecule type" value="Genomic_DNA"/>
</dbReference>
<dbReference type="SUPFAM" id="SSF55424">
    <property type="entry name" value="FAD/NAD-linked reductases, dimerisation (C-terminal) domain"/>
    <property type="match status" value="1"/>
</dbReference>
<proteinExistence type="inferred from homology"/>
<dbReference type="PIRSF" id="PIRSF000350">
    <property type="entry name" value="Mercury_reductase_MerA"/>
    <property type="match status" value="1"/>
</dbReference>
<dbReference type="InterPro" id="IPR004099">
    <property type="entry name" value="Pyr_nucl-diS_OxRdtase_dimer"/>
</dbReference>
<dbReference type="InterPro" id="IPR023753">
    <property type="entry name" value="FAD/NAD-binding_dom"/>
</dbReference>
<evidence type="ECO:0000256" key="3">
    <source>
        <dbReference type="ARBA" id="ARBA00022630"/>
    </source>
</evidence>
<gene>
    <name evidence="7" type="ORF">ORD21_06220</name>
</gene>
<dbReference type="InterPro" id="IPR001100">
    <property type="entry name" value="Pyr_nuc-diS_OxRdtase"/>
</dbReference>
<comment type="caution">
    <text evidence="7">The sequence shown here is derived from an EMBL/GenBank/DDBJ whole genome shotgun (WGS) entry which is preliminary data.</text>
</comment>
<dbReference type="PRINTS" id="PR00368">
    <property type="entry name" value="FADPNR"/>
</dbReference>
<feature type="domain" description="Pyridine nucleotide-disulphide oxidoreductase dimerisation" evidence="5">
    <location>
        <begin position="358"/>
        <end position="462"/>
    </location>
</feature>
<accession>A0ABU4DP27</accession>
<dbReference type="InterPro" id="IPR016156">
    <property type="entry name" value="FAD/NAD-linked_Rdtase_dimer_sf"/>
</dbReference>
<protein>
    <submittedName>
        <fullName evidence="7">Mercuric reductase</fullName>
    </submittedName>
</protein>
<evidence type="ECO:0000256" key="2">
    <source>
        <dbReference type="ARBA" id="ARBA00007532"/>
    </source>
</evidence>
<evidence type="ECO:0000256" key="4">
    <source>
        <dbReference type="ARBA" id="ARBA00022827"/>
    </source>
</evidence>
<keyword evidence="8" id="KW-1185">Reference proteome</keyword>
<dbReference type="Gene3D" id="3.30.390.30">
    <property type="match status" value="1"/>
</dbReference>
<keyword evidence="3" id="KW-0285">Flavoprotein</keyword>
<evidence type="ECO:0000259" key="5">
    <source>
        <dbReference type="Pfam" id="PF02852"/>
    </source>
</evidence>
<dbReference type="PANTHER" id="PTHR43014:SF2">
    <property type="entry name" value="MERCURIC REDUCTASE"/>
    <property type="match status" value="1"/>
</dbReference>
<dbReference type="Proteomes" id="UP001276150">
    <property type="component" value="Unassembled WGS sequence"/>
</dbReference>
<dbReference type="RefSeq" id="WP_317639504.1">
    <property type="nucleotide sequence ID" value="NZ_JAPMIV010000007.1"/>
</dbReference>
<keyword evidence="4" id="KW-0274">FAD</keyword>
<evidence type="ECO:0000313" key="8">
    <source>
        <dbReference type="Proteomes" id="UP001276150"/>
    </source>
</evidence>
<name>A0ABU4DP27_9DEIO</name>
<comment type="similarity">
    <text evidence="2">Belongs to the class-I pyridine nucleotide-disulfide oxidoreductase family.</text>
</comment>
<feature type="domain" description="FAD/NAD(P)-binding" evidence="6">
    <location>
        <begin position="15"/>
        <end position="332"/>
    </location>
</feature>
<dbReference type="InterPro" id="IPR036188">
    <property type="entry name" value="FAD/NAD-bd_sf"/>
</dbReference>
<organism evidence="7 8">
    <name type="scientific">Deinococcus arenicola</name>
    <dbReference type="NCBI Taxonomy" id="2994950"/>
    <lineage>
        <taxon>Bacteria</taxon>
        <taxon>Thermotogati</taxon>
        <taxon>Deinococcota</taxon>
        <taxon>Deinococci</taxon>
        <taxon>Deinococcales</taxon>
        <taxon>Deinococcaceae</taxon>
        <taxon>Deinococcus</taxon>
    </lineage>
</organism>
<dbReference type="Pfam" id="PF02852">
    <property type="entry name" value="Pyr_redox_dim"/>
    <property type="match status" value="1"/>
</dbReference>
<dbReference type="Gene3D" id="3.50.50.60">
    <property type="entry name" value="FAD/NAD(P)-binding domain"/>
    <property type="match status" value="2"/>
</dbReference>
<sequence length="474" mass="50428">MNKADSDPRTLETFDAIIIGSGQAGTPLASELARAGWRVAIAEREHWGGTCVNEGCTPTKLMVACAENAHRARRAGDYGVSVGTVRVDLAEIRRLKRELVASFSGGSESGLRKAGVTLLRGEASFTGPHSLVVRGEDFERHLTAPHIFINTGGRPRRPDIPGLDAVPHLLNSTSIMELDEVPAQLVVIGGGYIGLEFAQMFARFGSHVTVLHHGAQLVDREDADIAASLLDALRAEGLTVHLEMSDLSVEASEAGATLNFQTPAGAQSVDTAHVLLATGRTPNTDALNLAAAGLDTDKRGYIPVDENLKTGVEGIWALGDVKGGPAFTHVSYDDYRIVRDALLHGKTRPTSSRTSTYTLFTDPQLGRIGLSEREAREQGLDILVATLPMTSVARAIEMQRTAGMMKAVMDRNTGQILGAAVLGPEGGEVTATLQMAMLGNLPYTALRDAVISHPTLAESLNNLFMTLDKAVAAE</sequence>
<reference evidence="7 8" key="1">
    <citation type="submission" date="2022-11" db="EMBL/GenBank/DDBJ databases">
        <title>Deinococcus ZS9-10, Low Temperature and Draught-tolerating, UV-resistant Bacteria from Continental Antarctica.</title>
        <authorList>
            <person name="Cheng L."/>
        </authorList>
    </citation>
    <scope>NUCLEOTIDE SEQUENCE [LARGE SCALE GENOMIC DNA]</scope>
    <source>
        <strain evidence="7 8">ZS9-10</strain>
    </source>
</reference>